<dbReference type="Pfam" id="PF18929">
    <property type="entry name" value="DUF5678"/>
    <property type="match status" value="1"/>
</dbReference>
<dbReference type="EMBL" id="CP002408">
    <property type="protein sequence ID" value="AFU57288.1"/>
    <property type="molecule type" value="Genomic_DNA"/>
</dbReference>
<keyword evidence="1" id="KW-1277">Toxin-antitoxin system</keyword>
<dbReference type="RefSeq" id="WP_015017831.1">
    <property type="nucleotide sequence ID" value="NC_018719.1"/>
</dbReference>
<dbReference type="Proteomes" id="UP000008037">
    <property type="component" value="Chromosome"/>
</dbReference>
<name>K0IEP7_NITGG</name>
<dbReference type="KEGG" id="nga:Ngar_c03100"/>
<gene>
    <name evidence="3" type="ordered locus">Ngar_c03100</name>
    <name evidence="4" type="ordered locus">Ngar_c03400</name>
</gene>
<accession>K0IEP7</accession>
<keyword evidence="5" id="KW-1185">Reference proteome</keyword>
<dbReference type="AlphaFoldDB" id="K0IEP7"/>
<dbReference type="EMBL" id="CP002408">
    <property type="protein sequence ID" value="AFU57258.1"/>
    <property type="molecule type" value="Genomic_DNA"/>
</dbReference>
<dbReference type="HOGENOM" id="CLU_1998814_0_0_2"/>
<sequence>MGNHSDKWTSITVSRDVYKALEKTKKNGETFNDVVASMVAEKERSKKQESELDWLVRQGPDFLVPYAGKYIAIWKHEIIGVGRHEGEALDAARKKVPDSNPTIMGVPTQEGFIGGFKIAKTANT</sequence>
<feature type="domain" description="DUF5678" evidence="2">
    <location>
        <begin position="66"/>
        <end position="108"/>
    </location>
</feature>
<protein>
    <recommendedName>
        <fullName evidence="2">DUF5678 domain-containing protein</fullName>
    </recommendedName>
</protein>
<dbReference type="BioCyc" id="CNIT1237085:G1324-310-MONOMER"/>
<organism evidence="3 5">
    <name type="scientific">Nitrososphaera gargensis (strain Ga9.2)</name>
    <dbReference type="NCBI Taxonomy" id="1237085"/>
    <lineage>
        <taxon>Archaea</taxon>
        <taxon>Nitrososphaerota</taxon>
        <taxon>Nitrososphaeria</taxon>
        <taxon>Nitrososphaerales</taxon>
        <taxon>Nitrososphaeraceae</taxon>
        <taxon>Nitrososphaera</taxon>
    </lineage>
</organism>
<dbReference type="InterPro" id="IPR003847">
    <property type="entry name" value="Put_antitoxin"/>
</dbReference>
<evidence type="ECO:0000313" key="5">
    <source>
        <dbReference type="Proteomes" id="UP000008037"/>
    </source>
</evidence>
<evidence type="ECO:0000256" key="1">
    <source>
        <dbReference type="ARBA" id="ARBA00022649"/>
    </source>
</evidence>
<dbReference type="GeneID" id="13796516"/>
<dbReference type="KEGG" id="nga:Ngar_c03400"/>
<dbReference type="InParanoid" id="K0IEP7"/>
<reference evidence="3 5" key="1">
    <citation type="journal article" date="2012" name="Environ. Microbiol.">
        <title>The genome of the ammonia-oxidizing Candidatus Nitrososphaera gargensis: insights into metabolic versatility and environmental adaptations.</title>
        <authorList>
            <person name="Spang A."/>
            <person name="Poehlein A."/>
            <person name="Offre P."/>
            <person name="Zumbragel S."/>
            <person name="Haider S."/>
            <person name="Rychlik N."/>
            <person name="Nowka B."/>
            <person name="Schmeisser C."/>
            <person name="Lebedeva E.V."/>
            <person name="Rattei T."/>
            <person name="Bohm C."/>
            <person name="Schmid M."/>
            <person name="Galushko A."/>
            <person name="Hatzenpichler R."/>
            <person name="Weinmaier T."/>
            <person name="Daniel R."/>
            <person name="Schleper C."/>
            <person name="Spieck E."/>
            <person name="Streit W."/>
            <person name="Wagner M."/>
        </authorList>
    </citation>
    <scope>NUCLEOTIDE SEQUENCE [LARGE SCALE GENOMIC DNA]</scope>
    <source>
        <strain evidence="3">Enrichment culture Ga9.2</strain>
        <strain evidence="5">Ga9.2</strain>
    </source>
</reference>
<evidence type="ECO:0000313" key="3">
    <source>
        <dbReference type="EMBL" id="AFU57258.1"/>
    </source>
</evidence>
<dbReference type="Pfam" id="PF02697">
    <property type="entry name" value="VAPB_antitox"/>
    <property type="match status" value="1"/>
</dbReference>
<evidence type="ECO:0000259" key="2">
    <source>
        <dbReference type="Pfam" id="PF18929"/>
    </source>
</evidence>
<dbReference type="STRING" id="1237085.Ngar_c03100"/>
<evidence type="ECO:0000313" key="4">
    <source>
        <dbReference type="EMBL" id="AFU57288.1"/>
    </source>
</evidence>
<dbReference type="InterPro" id="IPR043734">
    <property type="entry name" value="DUF5678"/>
</dbReference>
<proteinExistence type="predicted"/>